<dbReference type="Pfam" id="PF13499">
    <property type="entry name" value="EF-hand_7"/>
    <property type="match status" value="2"/>
</dbReference>
<dbReference type="Gene3D" id="1.10.238.10">
    <property type="entry name" value="EF-hand"/>
    <property type="match status" value="2"/>
</dbReference>
<feature type="non-terminal residue" evidence="4">
    <location>
        <position position="1"/>
    </location>
</feature>
<reference evidence="6" key="1">
    <citation type="submission" date="2012-12" db="EMBL/GenBank/DDBJ databases">
        <authorList>
            <person name="Hellsten U."/>
            <person name="Grimwood J."/>
            <person name="Chapman J.A."/>
            <person name="Shapiro H."/>
            <person name="Aerts A."/>
            <person name="Otillar R.P."/>
            <person name="Terry A.Y."/>
            <person name="Boore J.L."/>
            <person name="Simakov O."/>
            <person name="Marletaz F."/>
            <person name="Cho S.-J."/>
            <person name="Edsinger-Gonzales E."/>
            <person name="Havlak P."/>
            <person name="Kuo D.-H."/>
            <person name="Larsson T."/>
            <person name="Lv J."/>
            <person name="Arendt D."/>
            <person name="Savage R."/>
            <person name="Osoegawa K."/>
            <person name="de Jong P."/>
            <person name="Lindberg D.R."/>
            <person name="Seaver E.C."/>
            <person name="Weisblat D.A."/>
            <person name="Putnam N.H."/>
            <person name="Grigoriev I.V."/>
            <person name="Rokhsar D.S."/>
        </authorList>
    </citation>
    <scope>NUCLEOTIDE SEQUENCE</scope>
    <source>
        <strain evidence="6">I ESC-2004</strain>
    </source>
</reference>
<dbReference type="OrthoDB" id="26525at2759"/>
<dbReference type="Proteomes" id="UP000014760">
    <property type="component" value="Unassembled WGS sequence"/>
</dbReference>
<dbReference type="InterPro" id="IPR002048">
    <property type="entry name" value="EF_hand_dom"/>
</dbReference>
<dbReference type="SMART" id="SM00054">
    <property type="entry name" value="EFh"/>
    <property type="match status" value="3"/>
</dbReference>
<dbReference type="GO" id="GO:0005509">
    <property type="term" value="F:calcium ion binding"/>
    <property type="evidence" value="ECO:0007669"/>
    <property type="project" value="InterPro"/>
</dbReference>
<dbReference type="HOGENOM" id="CLU_061288_2_0_1"/>
<dbReference type="InterPro" id="IPR050230">
    <property type="entry name" value="CALM/Myosin/TropC-like"/>
</dbReference>
<feature type="domain" description="EF-hand" evidence="3">
    <location>
        <begin position="35"/>
        <end position="70"/>
    </location>
</feature>
<evidence type="ECO:0000256" key="2">
    <source>
        <dbReference type="ARBA" id="ARBA00022837"/>
    </source>
</evidence>
<feature type="domain" description="EF-hand" evidence="3">
    <location>
        <begin position="1"/>
        <end position="34"/>
    </location>
</feature>
<feature type="domain" description="EF-hand" evidence="3">
    <location>
        <begin position="74"/>
        <end position="109"/>
    </location>
</feature>
<dbReference type="OMA" id="CAMMSTR"/>
<evidence type="ECO:0000313" key="5">
    <source>
        <dbReference type="EnsemblMetazoa" id="CapteP97188"/>
    </source>
</evidence>
<dbReference type="EnsemblMetazoa" id="CapteT97188">
    <property type="protein sequence ID" value="CapteP97188"/>
    <property type="gene ID" value="CapteG97188"/>
</dbReference>
<proteinExistence type="predicted"/>
<organism evidence="4">
    <name type="scientific">Capitella teleta</name>
    <name type="common">Polychaete worm</name>
    <dbReference type="NCBI Taxonomy" id="283909"/>
    <lineage>
        <taxon>Eukaryota</taxon>
        <taxon>Metazoa</taxon>
        <taxon>Spiralia</taxon>
        <taxon>Lophotrochozoa</taxon>
        <taxon>Annelida</taxon>
        <taxon>Polychaeta</taxon>
        <taxon>Sedentaria</taxon>
        <taxon>Scolecida</taxon>
        <taxon>Capitellidae</taxon>
        <taxon>Capitella</taxon>
    </lineage>
</organism>
<dbReference type="SUPFAM" id="SSF47473">
    <property type="entry name" value="EF-hand"/>
    <property type="match status" value="1"/>
</dbReference>
<evidence type="ECO:0000256" key="1">
    <source>
        <dbReference type="ARBA" id="ARBA00022737"/>
    </source>
</evidence>
<accession>R7VF97</accession>
<dbReference type="PROSITE" id="PS50222">
    <property type="entry name" value="EF_HAND_2"/>
    <property type="match status" value="3"/>
</dbReference>
<keyword evidence="6" id="KW-1185">Reference proteome</keyword>
<dbReference type="InterPro" id="IPR011992">
    <property type="entry name" value="EF-hand-dom_pair"/>
</dbReference>
<dbReference type="InterPro" id="IPR018247">
    <property type="entry name" value="EF_Hand_1_Ca_BS"/>
</dbReference>
<sequence length="140" mass="15602">VSEIRAAFALFDKDGDGTITTEELATAMRKMGHTPTATELQEMIAEADADGNGTIDFKEFVALMTKSLKEEEVYVNPEVVSAFNVFDKDGDGFISRNELRRVMDLFYDEPKDDLMNSIMREADLDGDDAISFSGWHANGY</sequence>
<reference evidence="4 6" key="2">
    <citation type="journal article" date="2013" name="Nature">
        <title>Insights into bilaterian evolution from three spiralian genomes.</title>
        <authorList>
            <person name="Simakov O."/>
            <person name="Marletaz F."/>
            <person name="Cho S.J."/>
            <person name="Edsinger-Gonzales E."/>
            <person name="Havlak P."/>
            <person name="Hellsten U."/>
            <person name="Kuo D.H."/>
            <person name="Larsson T."/>
            <person name="Lv J."/>
            <person name="Arendt D."/>
            <person name="Savage R."/>
            <person name="Osoegawa K."/>
            <person name="de Jong P."/>
            <person name="Grimwood J."/>
            <person name="Chapman J.A."/>
            <person name="Shapiro H."/>
            <person name="Aerts A."/>
            <person name="Otillar R.P."/>
            <person name="Terry A.Y."/>
            <person name="Boore J.L."/>
            <person name="Grigoriev I.V."/>
            <person name="Lindberg D.R."/>
            <person name="Seaver E.C."/>
            <person name="Weisblat D.A."/>
            <person name="Putnam N.H."/>
            <person name="Rokhsar D.S."/>
        </authorList>
    </citation>
    <scope>NUCLEOTIDE SEQUENCE</scope>
    <source>
        <strain evidence="4 6">I ESC-2004</strain>
    </source>
</reference>
<dbReference type="FunFam" id="1.10.238.10:FF:000178">
    <property type="entry name" value="Calmodulin-2 A"/>
    <property type="match status" value="1"/>
</dbReference>
<evidence type="ECO:0000313" key="4">
    <source>
        <dbReference type="EMBL" id="ELU17528.1"/>
    </source>
</evidence>
<gene>
    <name evidence="4" type="ORF">CAPTEDRAFT_97188</name>
</gene>
<evidence type="ECO:0000259" key="3">
    <source>
        <dbReference type="PROSITE" id="PS50222"/>
    </source>
</evidence>
<dbReference type="CDD" id="cd00051">
    <property type="entry name" value="EFh"/>
    <property type="match status" value="2"/>
</dbReference>
<dbReference type="EMBL" id="KB292487">
    <property type="protein sequence ID" value="ELU17528.1"/>
    <property type="molecule type" value="Genomic_DNA"/>
</dbReference>
<keyword evidence="2" id="KW-0106">Calcium</keyword>
<protein>
    <recommendedName>
        <fullName evidence="3">EF-hand domain-containing protein</fullName>
    </recommendedName>
</protein>
<dbReference type="PROSITE" id="PS00018">
    <property type="entry name" value="EF_HAND_1"/>
    <property type="match status" value="3"/>
</dbReference>
<dbReference type="PANTHER" id="PTHR23048">
    <property type="entry name" value="MYOSIN LIGHT CHAIN 1, 3"/>
    <property type="match status" value="1"/>
</dbReference>
<dbReference type="EMBL" id="AMQN01016861">
    <property type="status" value="NOT_ANNOTATED_CDS"/>
    <property type="molecule type" value="Genomic_DNA"/>
</dbReference>
<dbReference type="PANTHER" id="PTHR23048:SF0">
    <property type="entry name" value="CALMODULIN LIKE 3"/>
    <property type="match status" value="1"/>
</dbReference>
<dbReference type="AlphaFoldDB" id="R7VF97"/>
<dbReference type="STRING" id="283909.R7VF97"/>
<name>R7VF97_CAPTE</name>
<evidence type="ECO:0000313" key="6">
    <source>
        <dbReference type="Proteomes" id="UP000014760"/>
    </source>
</evidence>
<dbReference type="GO" id="GO:0016460">
    <property type="term" value="C:myosin II complex"/>
    <property type="evidence" value="ECO:0007669"/>
    <property type="project" value="TreeGrafter"/>
</dbReference>
<keyword evidence="1" id="KW-0677">Repeat</keyword>
<reference evidence="5" key="3">
    <citation type="submission" date="2015-06" db="UniProtKB">
        <authorList>
            <consortium name="EnsemblMetazoa"/>
        </authorList>
    </citation>
    <scope>IDENTIFICATION</scope>
</reference>